<comment type="subcellular location">
    <subcellularLocation>
        <location evidence="1">Membrane</location>
        <topology evidence="1">Single-pass membrane protein</topology>
    </subcellularLocation>
</comment>
<keyword evidence="2" id="KW-0488">Methylation</keyword>
<name>A0A7M2WPD9_9BACT</name>
<keyword evidence="3 6" id="KW-0812">Transmembrane</keyword>
<dbReference type="NCBIfam" id="TIGR02532">
    <property type="entry name" value="IV_pilin_GFxxxE"/>
    <property type="match status" value="1"/>
</dbReference>
<feature type="transmembrane region" description="Helical" evidence="6">
    <location>
        <begin position="21"/>
        <end position="39"/>
    </location>
</feature>
<evidence type="ECO:0000313" key="8">
    <source>
        <dbReference type="Proteomes" id="UP000593765"/>
    </source>
</evidence>
<accession>A0A7M2WPD9</accession>
<evidence type="ECO:0000256" key="2">
    <source>
        <dbReference type="ARBA" id="ARBA00022481"/>
    </source>
</evidence>
<evidence type="ECO:0000256" key="5">
    <source>
        <dbReference type="ARBA" id="ARBA00023136"/>
    </source>
</evidence>
<dbReference type="KEGG" id="hbs:IPV69_13965"/>
<dbReference type="AlphaFoldDB" id="A0A7M2WPD9"/>
<dbReference type="PRINTS" id="PR00813">
    <property type="entry name" value="BCTERIALGSPG"/>
</dbReference>
<dbReference type="Proteomes" id="UP000593765">
    <property type="component" value="Chromosome"/>
</dbReference>
<keyword evidence="8" id="KW-1185">Reference proteome</keyword>
<dbReference type="RefSeq" id="WP_206290297.1">
    <property type="nucleotide sequence ID" value="NZ_CP063458.1"/>
</dbReference>
<keyword evidence="4 6" id="KW-1133">Transmembrane helix</keyword>
<sequence length="166" mass="17072">MSQFKACIGKKSLPRRSAFSMIELVIVVVIIGIIAAIAIPRMSRGSAAAADSAVASNLAVLRNAIDLYHTEHQGTYPPVATFADQLTKYSNIDGTTTSATKDTATGVIYGPYLRAVPQISVGAKKGSSGVAAADAAGVAWIYDVSTGSVTANALGNDQAGKAYSAY</sequence>
<dbReference type="SUPFAM" id="SSF54523">
    <property type="entry name" value="Pili subunits"/>
    <property type="match status" value="1"/>
</dbReference>
<dbReference type="GO" id="GO:0015628">
    <property type="term" value="P:protein secretion by the type II secretion system"/>
    <property type="evidence" value="ECO:0007669"/>
    <property type="project" value="InterPro"/>
</dbReference>
<gene>
    <name evidence="7" type="ORF">IPV69_13965</name>
</gene>
<dbReference type="InterPro" id="IPR000983">
    <property type="entry name" value="Bac_GSPG_pilin"/>
</dbReference>
<dbReference type="GO" id="GO:0016020">
    <property type="term" value="C:membrane"/>
    <property type="evidence" value="ECO:0007669"/>
    <property type="project" value="UniProtKB-SubCell"/>
</dbReference>
<dbReference type="InterPro" id="IPR012902">
    <property type="entry name" value="N_methyl_site"/>
</dbReference>
<reference evidence="7 8" key="1">
    <citation type="submission" date="2020-10" db="EMBL/GenBank/DDBJ databases">
        <title>Wide distribution of Phycisphaera-like planctomycetes from WD2101 soil group in peatlands and genome analysis of the first cultivated representative.</title>
        <authorList>
            <person name="Dedysh S.N."/>
            <person name="Beletsky A.V."/>
            <person name="Ivanova A."/>
            <person name="Kulichevskaya I.S."/>
            <person name="Suzina N.E."/>
            <person name="Philippov D.A."/>
            <person name="Rakitin A.L."/>
            <person name="Mardanov A.V."/>
            <person name="Ravin N.V."/>
        </authorList>
    </citation>
    <scope>NUCLEOTIDE SEQUENCE [LARGE SCALE GENOMIC DNA]</scope>
    <source>
        <strain evidence="7 8">M1803</strain>
    </source>
</reference>
<dbReference type="EMBL" id="CP063458">
    <property type="protein sequence ID" value="QOV87397.1"/>
    <property type="molecule type" value="Genomic_DNA"/>
</dbReference>
<dbReference type="GO" id="GO:0015627">
    <property type="term" value="C:type II protein secretion system complex"/>
    <property type="evidence" value="ECO:0007669"/>
    <property type="project" value="InterPro"/>
</dbReference>
<evidence type="ECO:0000256" key="3">
    <source>
        <dbReference type="ARBA" id="ARBA00022692"/>
    </source>
</evidence>
<evidence type="ECO:0000256" key="4">
    <source>
        <dbReference type="ARBA" id="ARBA00022989"/>
    </source>
</evidence>
<protein>
    <submittedName>
        <fullName evidence="7">Prepilin-type N-terminal cleavage/methylation domain-containing protein</fullName>
    </submittedName>
</protein>
<keyword evidence="5 6" id="KW-0472">Membrane</keyword>
<organism evidence="7 8">
    <name type="scientific">Humisphaera borealis</name>
    <dbReference type="NCBI Taxonomy" id="2807512"/>
    <lineage>
        <taxon>Bacteria</taxon>
        <taxon>Pseudomonadati</taxon>
        <taxon>Planctomycetota</taxon>
        <taxon>Phycisphaerae</taxon>
        <taxon>Tepidisphaerales</taxon>
        <taxon>Tepidisphaeraceae</taxon>
        <taxon>Humisphaera</taxon>
    </lineage>
</organism>
<dbReference type="Gene3D" id="3.30.700.10">
    <property type="entry name" value="Glycoprotein, Type 4 Pilin"/>
    <property type="match status" value="1"/>
</dbReference>
<evidence type="ECO:0000256" key="6">
    <source>
        <dbReference type="SAM" id="Phobius"/>
    </source>
</evidence>
<proteinExistence type="predicted"/>
<dbReference type="PANTHER" id="PTHR30093:SF44">
    <property type="entry name" value="TYPE II SECRETION SYSTEM CORE PROTEIN G"/>
    <property type="match status" value="1"/>
</dbReference>
<dbReference type="InterPro" id="IPR045584">
    <property type="entry name" value="Pilin-like"/>
</dbReference>
<evidence type="ECO:0000256" key="1">
    <source>
        <dbReference type="ARBA" id="ARBA00004167"/>
    </source>
</evidence>
<dbReference type="Pfam" id="PF07963">
    <property type="entry name" value="N_methyl"/>
    <property type="match status" value="1"/>
</dbReference>
<dbReference type="PANTHER" id="PTHR30093">
    <property type="entry name" value="GENERAL SECRETION PATHWAY PROTEIN G"/>
    <property type="match status" value="1"/>
</dbReference>
<evidence type="ECO:0000313" key="7">
    <source>
        <dbReference type="EMBL" id="QOV87397.1"/>
    </source>
</evidence>